<keyword evidence="3" id="KW-1185">Reference proteome</keyword>
<protein>
    <recommendedName>
        <fullName evidence="1">HNH nuclease domain-containing protein</fullName>
    </recommendedName>
</protein>
<name>A0A512BRL5_9HYPH</name>
<dbReference type="GO" id="GO:0004519">
    <property type="term" value="F:endonuclease activity"/>
    <property type="evidence" value="ECO:0007669"/>
    <property type="project" value="InterPro"/>
</dbReference>
<comment type="caution">
    <text evidence="2">The sequence shown here is derived from an EMBL/GenBank/DDBJ whole genome shotgun (WGS) entry which is preliminary data.</text>
</comment>
<organism evidence="2 3">
    <name type="scientific">Microvirga aerophila</name>
    <dbReference type="NCBI Taxonomy" id="670291"/>
    <lineage>
        <taxon>Bacteria</taxon>
        <taxon>Pseudomonadati</taxon>
        <taxon>Pseudomonadota</taxon>
        <taxon>Alphaproteobacteria</taxon>
        <taxon>Hyphomicrobiales</taxon>
        <taxon>Methylobacteriaceae</taxon>
        <taxon>Microvirga</taxon>
    </lineage>
</organism>
<dbReference type="CDD" id="cd00085">
    <property type="entry name" value="HNHc"/>
    <property type="match status" value="1"/>
</dbReference>
<dbReference type="Proteomes" id="UP000321085">
    <property type="component" value="Unassembled WGS sequence"/>
</dbReference>
<evidence type="ECO:0000313" key="2">
    <source>
        <dbReference type="EMBL" id="GEO14636.1"/>
    </source>
</evidence>
<evidence type="ECO:0000313" key="3">
    <source>
        <dbReference type="Proteomes" id="UP000321085"/>
    </source>
</evidence>
<dbReference type="GO" id="GO:0003676">
    <property type="term" value="F:nucleic acid binding"/>
    <property type="evidence" value="ECO:0007669"/>
    <property type="project" value="InterPro"/>
</dbReference>
<dbReference type="Pfam" id="PF01844">
    <property type="entry name" value="HNH"/>
    <property type="match status" value="1"/>
</dbReference>
<dbReference type="OrthoDB" id="7993590at2"/>
<accession>A0A512BRL5</accession>
<dbReference type="GO" id="GO:0008270">
    <property type="term" value="F:zinc ion binding"/>
    <property type="evidence" value="ECO:0007669"/>
    <property type="project" value="InterPro"/>
</dbReference>
<dbReference type="SMART" id="SM00507">
    <property type="entry name" value="HNHc"/>
    <property type="match status" value="1"/>
</dbReference>
<feature type="domain" description="HNH nuclease" evidence="1">
    <location>
        <begin position="20"/>
        <end position="75"/>
    </location>
</feature>
<proteinExistence type="predicted"/>
<sequence length="128" mass="14630">MSIVEVEDTTTTVRRKLTPHRRLQVWEKTGGTCVLCQRRIDGPRERWIAEHIRALELGGADDLDNMGPAHEECALVKTQDDHRRAAKAKRQKIQYIGAEAPKRPLPFGKGSPWKRKISGQIILRRGDR</sequence>
<evidence type="ECO:0000259" key="1">
    <source>
        <dbReference type="SMART" id="SM00507"/>
    </source>
</evidence>
<dbReference type="InterPro" id="IPR003615">
    <property type="entry name" value="HNH_nuc"/>
</dbReference>
<gene>
    <name evidence="2" type="ORF">MAE02_23320</name>
</gene>
<dbReference type="RefSeq" id="WP_114187099.1">
    <property type="nucleotide sequence ID" value="NZ_BJYU01000026.1"/>
</dbReference>
<reference evidence="2 3" key="1">
    <citation type="submission" date="2019-07" db="EMBL/GenBank/DDBJ databases">
        <title>Whole genome shotgun sequence of Microvirga aerophila NBRC 106136.</title>
        <authorList>
            <person name="Hosoyama A."/>
            <person name="Uohara A."/>
            <person name="Ohji S."/>
            <person name="Ichikawa N."/>
        </authorList>
    </citation>
    <scope>NUCLEOTIDE SEQUENCE [LARGE SCALE GENOMIC DNA]</scope>
    <source>
        <strain evidence="2 3">NBRC 106136</strain>
    </source>
</reference>
<dbReference type="Gene3D" id="1.10.30.50">
    <property type="match status" value="1"/>
</dbReference>
<dbReference type="InterPro" id="IPR002711">
    <property type="entry name" value="HNH"/>
</dbReference>
<dbReference type="EMBL" id="BJYU01000026">
    <property type="protein sequence ID" value="GEO14636.1"/>
    <property type="molecule type" value="Genomic_DNA"/>
</dbReference>
<dbReference type="AlphaFoldDB" id="A0A512BRL5"/>